<proteinExistence type="predicted"/>
<sequence length="146" mass="16530">MPINRSYSGHTKGNIMAADLRQLLLKLYLINNFKLEHKVYIYTYRGVTDVATNPFQYVSGDVAENVKKSLILQNLASGEMLQAFIVPTPDSKGKTHSAYEIENTVLYGNKAGVIIEIGLDKDKIEKTDKYRQFSHLAVSMLRQFVD</sequence>
<protein>
    <submittedName>
        <fullName evidence="1">Uncharacterized protein</fullName>
    </submittedName>
</protein>
<organism evidence="1 2">
    <name type="scientific">Eikenella corrodens</name>
    <dbReference type="NCBI Taxonomy" id="539"/>
    <lineage>
        <taxon>Bacteria</taxon>
        <taxon>Pseudomonadati</taxon>
        <taxon>Pseudomonadota</taxon>
        <taxon>Betaproteobacteria</taxon>
        <taxon>Neisseriales</taxon>
        <taxon>Neisseriaceae</taxon>
        <taxon>Eikenella</taxon>
    </lineage>
</organism>
<dbReference type="AlphaFoldDB" id="A0A8B4GCN6"/>
<dbReference type="KEGG" id="ecor:SAMEA4412678_0922"/>
<evidence type="ECO:0000313" key="1">
    <source>
        <dbReference type="EMBL" id="SNW08218.1"/>
    </source>
</evidence>
<name>A0A8B4GCN6_EIKCO</name>
<reference evidence="1 2" key="1">
    <citation type="submission" date="2017-06" db="EMBL/GenBank/DDBJ databases">
        <authorList>
            <consortium name="Pathogen Informatics"/>
        </authorList>
    </citation>
    <scope>NUCLEOTIDE SEQUENCE [LARGE SCALE GENOMIC DNA]</scope>
    <source>
        <strain evidence="1 2">NCTC10596</strain>
    </source>
</reference>
<evidence type="ECO:0000313" key="2">
    <source>
        <dbReference type="Proteomes" id="UP000215465"/>
    </source>
</evidence>
<gene>
    <name evidence="1" type="ORF">SAMEA4412678_00922</name>
</gene>
<dbReference type="Proteomes" id="UP000215465">
    <property type="component" value="Chromosome 1"/>
</dbReference>
<accession>A0A8B4GCN6</accession>
<dbReference type="EMBL" id="LT906482">
    <property type="protein sequence ID" value="SNW08218.1"/>
    <property type="molecule type" value="Genomic_DNA"/>
</dbReference>